<keyword evidence="4" id="KW-0255">Endonuclease</keyword>
<dbReference type="GO" id="GO:0004519">
    <property type="term" value="F:endonuclease activity"/>
    <property type="evidence" value="ECO:0007669"/>
    <property type="project" value="UniProtKB-KW"/>
</dbReference>
<evidence type="ECO:0000259" key="9">
    <source>
        <dbReference type="Pfam" id="PF17917"/>
    </source>
</evidence>
<dbReference type="Proteomes" id="UP000747110">
    <property type="component" value="Unassembled WGS sequence"/>
</dbReference>
<keyword evidence="3" id="KW-0540">Nuclease</keyword>
<organism evidence="10 11">
    <name type="scientific">Volvox reticuliferus</name>
    <dbReference type="NCBI Taxonomy" id="1737510"/>
    <lineage>
        <taxon>Eukaryota</taxon>
        <taxon>Viridiplantae</taxon>
        <taxon>Chlorophyta</taxon>
        <taxon>core chlorophytes</taxon>
        <taxon>Chlorophyceae</taxon>
        <taxon>CS clade</taxon>
        <taxon>Chlamydomonadales</taxon>
        <taxon>Volvocaceae</taxon>
        <taxon>Volvox</taxon>
    </lineage>
</organism>
<dbReference type="Pfam" id="PF00078">
    <property type="entry name" value="RVT_1"/>
    <property type="match status" value="1"/>
</dbReference>
<evidence type="ECO:0000256" key="7">
    <source>
        <dbReference type="SAM" id="MobiDB-lite"/>
    </source>
</evidence>
<accession>A0A8J4D1W1</accession>
<dbReference type="InterPro" id="IPR041373">
    <property type="entry name" value="RT_RNaseH"/>
</dbReference>
<feature type="region of interest" description="Disordered" evidence="7">
    <location>
        <begin position="1"/>
        <end position="127"/>
    </location>
</feature>
<dbReference type="CDD" id="cd01647">
    <property type="entry name" value="RT_LTR"/>
    <property type="match status" value="1"/>
</dbReference>
<reference evidence="10" key="1">
    <citation type="journal article" date="2021" name="Proc. Natl. Acad. Sci. U.S.A.">
        <title>Three genomes in the algal genus Volvox reveal the fate of a haploid sex-determining region after a transition to homothallism.</title>
        <authorList>
            <person name="Yamamoto K."/>
            <person name="Hamaji T."/>
            <person name="Kawai-Toyooka H."/>
            <person name="Matsuzaki R."/>
            <person name="Takahashi F."/>
            <person name="Nishimura Y."/>
            <person name="Kawachi M."/>
            <person name="Noguchi H."/>
            <person name="Minakuchi Y."/>
            <person name="Umen J.G."/>
            <person name="Toyoda A."/>
            <person name="Nozaki H."/>
        </authorList>
    </citation>
    <scope>NUCLEOTIDE SEQUENCE</scope>
    <source>
        <strain evidence="10">NIES-3786</strain>
    </source>
</reference>
<feature type="compositionally biased region" description="Basic and acidic residues" evidence="7">
    <location>
        <begin position="71"/>
        <end position="87"/>
    </location>
</feature>
<keyword evidence="1" id="KW-0808">Transferase</keyword>
<feature type="domain" description="Reverse transcriptase RNase H-like" evidence="9">
    <location>
        <begin position="942"/>
        <end position="1047"/>
    </location>
</feature>
<keyword evidence="2" id="KW-0548">Nucleotidyltransferase</keyword>
<gene>
    <name evidence="10" type="ORF">Vretifemale_20754</name>
</gene>
<evidence type="ECO:0008006" key="12">
    <source>
        <dbReference type="Google" id="ProtNLM"/>
    </source>
</evidence>
<feature type="compositionally biased region" description="Basic residues" evidence="7">
    <location>
        <begin position="496"/>
        <end position="506"/>
    </location>
</feature>
<evidence type="ECO:0000256" key="1">
    <source>
        <dbReference type="ARBA" id="ARBA00022679"/>
    </source>
</evidence>
<keyword evidence="11" id="KW-1185">Reference proteome</keyword>
<evidence type="ECO:0000256" key="5">
    <source>
        <dbReference type="ARBA" id="ARBA00022801"/>
    </source>
</evidence>
<evidence type="ECO:0000259" key="8">
    <source>
        <dbReference type="Pfam" id="PF00078"/>
    </source>
</evidence>
<evidence type="ECO:0000313" key="10">
    <source>
        <dbReference type="EMBL" id="GIL93352.1"/>
    </source>
</evidence>
<keyword evidence="5" id="KW-0378">Hydrolase</keyword>
<evidence type="ECO:0000256" key="3">
    <source>
        <dbReference type="ARBA" id="ARBA00022722"/>
    </source>
</evidence>
<dbReference type="GO" id="GO:0003964">
    <property type="term" value="F:RNA-directed DNA polymerase activity"/>
    <property type="evidence" value="ECO:0007669"/>
    <property type="project" value="UniProtKB-KW"/>
</dbReference>
<feature type="compositionally biased region" description="Polar residues" evidence="7">
    <location>
        <begin position="22"/>
        <end position="32"/>
    </location>
</feature>
<sequence length="1170" mass="129571">ERSPPGPQPLSRAALPTRLTRVPTSQAATPASQMAAPMSRERPRREDPGQERSLKRRSRERSPRPHGQRQVSRERAPVARPPREEHHHHGWRPSRTGSGSPVRQARPERSSQGGPAAPQPGLVTARELLPPPTAAPAVSLQPCHHPAQLHGVGRRAYHMPRLHCGHGLGRVAFFVQRDNQYTPAAVVAIDTGFTGAFTFSRAFLDRHRLPYDIPGAPELRTFDGSLIPAWAHVTGFNLLIEMEHDQAILIPCPDVVQGDLAWPVIHGQEADIVVGMAFLEGRAQLDLEAVDSDHRYLTLTKIVLRAAHWRLETFTTYDLAYAGVDVAPTTAAMGTLDQIEPGLADFLMEACGGDVEAATKCYYEGQDAEVEAMRRRRTASRRWRRKAHRQVLHAQEQALCREEEWRLGQERLYRQLRQALCAKRHQRPAPQPVPRTWGAPPCSWSGRLLLLAVLLLSLCATHVHAGGSPPFHPPAEGFQGHRGARPAINLEPGRSAHSKSPTRRHTSPSLLDHTAWVLAGQWAPGVVASNPPTSGASTNPVPSVGRPRVAPGSLAPEPSRPSMTTPEGNRYPGTGTTFVKDDKGGYLWCERPDMDPMLKAKFKQMLAKHDAIFARSLKDLGCYSGAMGPATIDLVHDRPIWQPQRHHSPLELKIQEEKCAELRDAGIIVPSASTKYAMNVTMPAKKDANGQWTDRRYCCDARPLNAATKPNRYAPPTPEQLFQRIGDATWLSKMDCRAAFNQIPLAEADQDKTSFWWNGKLWKYTRNLYGLRNATGQFQMVIDHELRRCGLDHCAMAFVDDILVFSPTAEQHLQDCAAVFACLQQCGLKLHPDKTIIAAEEVEFLGHMVSAQGLRPMDAKISAILALQPPKNLTELQALLGLANYYRGYVPKFSELAAPLNELTRKGVLWNEDTWQDRHQAVLDALKDCFRQEGLIVRRVRPNRLLILHTDFSTYGISGVLGQLDDDGQEYMVAAVSRSLNSHERNYISYKGEMLAACWAMQTLRPYLHGVPFVLVTDHAPLLWLMEGNTIGSTGTYARWALIMSQFDFDVCHRPGALHQNADALSRIPLPAAHDGTGARMDQDSDPKPPGPRLVPYPTALVTGEAYRFGSVAQVALVAAAARLQRLRAAQRCTHTMLPTSEELLAGHNGLVMDAVDKCPLDNPSNAQVL</sequence>
<keyword evidence="6" id="KW-0695">RNA-directed DNA polymerase</keyword>
<dbReference type="InterPro" id="IPR000477">
    <property type="entry name" value="RT_dom"/>
</dbReference>
<dbReference type="InterPro" id="IPR043128">
    <property type="entry name" value="Rev_trsase/Diguanyl_cyclase"/>
</dbReference>
<dbReference type="Pfam" id="PF17917">
    <property type="entry name" value="RT_RNaseH"/>
    <property type="match status" value="1"/>
</dbReference>
<evidence type="ECO:0000256" key="2">
    <source>
        <dbReference type="ARBA" id="ARBA00022695"/>
    </source>
</evidence>
<dbReference type="Gene3D" id="3.30.70.270">
    <property type="match status" value="2"/>
</dbReference>
<feature type="region of interest" description="Disordered" evidence="7">
    <location>
        <begin position="1073"/>
        <end position="1093"/>
    </location>
</feature>
<proteinExistence type="predicted"/>
<evidence type="ECO:0000256" key="6">
    <source>
        <dbReference type="ARBA" id="ARBA00022918"/>
    </source>
</evidence>
<dbReference type="PANTHER" id="PTHR37984">
    <property type="entry name" value="PROTEIN CBG26694"/>
    <property type="match status" value="1"/>
</dbReference>
<evidence type="ECO:0000256" key="4">
    <source>
        <dbReference type="ARBA" id="ARBA00022759"/>
    </source>
</evidence>
<feature type="compositionally biased region" description="Polar residues" evidence="7">
    <location>
        <begin position="530"/>
        <end position="541"/>
    </location>
</feature>
<dbReference type="InterPro" id="IPR043502">
    <property type="entry name" value="DNA/RNA_pol_sf"/>
</dbReference>
<protein>
    <recommendedName>
        <fullName evidence="12">Reverse transcriptase</fullName>
    </recommendedName>
</protein>
<dbReference type="PANTHER" id="PTHR37984:SF5">
    <property type="entry name" value="PROTEIN NYNRIN-LIKE"/>
    <property type="match status" value="1"/>
</dbReference>
<dbReference type="InterPro" id="IPR050951">
    <property type="entry name" value="Retrovirus_Pol_polyprotein"/>
</dbReference>
<dbReference type="AlphaFoldDB" id="A0A8J4D1W1"/>
<feature type="region of interest" description="Disordered" evidence="7">
    <location>
        <begin position="527"/>
        <end position="576"/>
    </location>
</feature>
<feature type="domain" description="Reverse transcriptase" evidence="8">
    <location>
        <begin position="698"/>
        <end position="848"/>
    </location>
</feature>
<feature type="compositionally biased region" description="Basic residues" evidence="7">
    <location>
        <begin position="54"/>
        <end position="67"/>
    </location>
</feature>
<dbReference type="CDD" id="cd09274">
    <property type="entry name" value="RNase_HI_RT_Ty3"/>
    <property type="match status" value="1"/>
</dbReference>
<comment type="caution">
    <text evidence="10">The sequence shown here is derived from an EMBL/GenBank/DDBJ whole genome shotgun (WGS) entry which is preliminary data.</text>
</comment>
<feature type="compositionally biased region" description="Basic and acidic residues" evidence="7">
    <location>
        <begin position="39"/>
        <end position="53"/>
    </location>
</feature>
<evidence type="ECO:0000313" key="11">
    <source>
        <dbReference type="Proteomes" id="UP000747110"/>
    </source>
</evidence>
<dbReference type="EMBL" id="BNCP01000095">
    <property type="protein sequence ID" value="GIL93352.1"/>
    <property type="molecule type" value="Genomic_DNA"/>
</dbReference>
<dbReference type="GO" id="GO:0016787">
    <property type="term" value="F:hydrolase activity"/>
    <property type="evidence" value="ECO:0007669"/>
    <property type="project" value="UniProtKB-KW"/>
</dbReference>
<feature type="region of interest" description="Disordered" evidence="7">
    <location>
        <begin position="470"/>
        <end position="508"/>
    </location>
</feature>
<dbReference type="OrthoDB" id="542221at2759"/>
<feature type="non-terminal residue" evidence="10">
    <location>
        <position position="1"/>
    </location>
</feature>
<dbReference type="SUPFAM" id="SSF56672">
    <property type="entry name" value="DNA/RNA polymerases"/>
    <property type="match status" value="1"/>
</dbReference>
<dbReference type="Gene3D" id="3.10.10.10">
    <property type="entry name" value="HIV Type 1 Reverse Transcriptase, subunit A, domain 1"/>
    <property type="match status" value="1"/>
</dbReference>
<name>A0A8J4D1W1_9CHLO</name>